<proteinExistence type="predicted"/>
<name>A0A7S0ZM14_NOCSC</name>
<reference evidence="2" key="1">
    <citation type="submission" date="2021-01" db="EMBL/GenBank/DDBJ databases">
        <authorList>
            <person name="Corre E."/>
            <person name="Pelletier E."/>
            <person name="Niang G."/>
            <person name="Scheremetjew M."/>
            <person name="Finn R."/>
            <person name="Kale V."/>
            <person name="Holt S."/>
            <person name="Cochrane G."/>
            <person name="Meng A."/>
            <person name="Brown T."/>
            <person name="Cohen L."/>
        </authorList>
    </citation>
    <scope>NUCLEOTIDE SEQUENCE</scope>
</reference>
<accession>A0A7S0ZM14</accession>
<dbReference type="InterPro" id="IPR036034">
    <property type="entry name" value="PDZ_sf"/>
</dbReference>
<dbReference type="AlphaFoldDB" id="A0A7S0ZM14"/>
<protein>
    <recommendedName>
        <fullName evidence="3">PDZ domain-containing protein</fullName>
    </recommendedName>
</protein>
<dbReference type="EMBL" id="HBFQ01000733">
    <property type="protein sequence ID" value="CAD8826120.1"/>
    <property type="molecule type" value="Transcribed_RNA"/>
</dbReference>
<gene>
    <name evidence="2" type="ORF">NSCI0253_LOCUS466</name>
</gene>
<organism evidence="2">
    <name type="scientific">Noctiluca scintillans</name>
    <name type="common">Sea sparkle</name>
    <name type="synonym">Red tide dinoflagellate</name>
    <dbReference type="NCBI Taxonomy" id="2966"/>
    <lineage>
        <taxon>Eukaryota</taxon>
        <taxon>Sar</taxon>
        <taxon>Alveolata</taxon>
        <taxon>Dinophyceae</taxon>
        <taxon>Noctilucales</taxon>
        <taxon>Noctilucaceae</taxon>
        <taxon>Noctiluca</taxon>
    </lineage>
</organism>
<dbReference type="SUPFAM" id="SSF50156">
    <property type="entry name" value="PDZ domain-like"/>
    <property type="match status" value="1"/>
</dbReference>
<evidence type="ECO:0000313" key="2">
    <source>
        <dbReference type="EMBL" id="CAD8826120.1"/>
    </source>
</evidence>
<sequence>MGSVCSCTDDHTAANQASTELQPPRLRHSQAPGIDQLSPGLENCVGPNAVSAVKQKSSIDRLLDSAVASTVDPETTGEDVDAADESACSGDGEPSDGDGAFAKTDLHVAKYGLDVIFRLPDNMVRTVTFERRPLGLKFTKTVPCMVVEVFRDSLAEELGVMPNWEVLSLNGDDLDGMSSASLAKSFRAKTKSLQV</sequence>
<feature type="region of interest" description="Disordered" evidence="1">
    <location>
        <begin position="70"/>
        <end position="98"/>
    </location>
</feature>
<evidence type="ECO:0008006" key="3">
    <source>
        <dbReference type="Google" id="ProtNLM"/>
    </source>
</evidence>
<evidence type="ECO:0000256" key="1">
    <source>
        <dbReference type="SAM" id="MobiDB-lite"/>
    </source>
</evidence>
<feature type="compositionally biased region" description="Acidic residues" evidence="1">
    <location>
        <begin position="75"/>
        <end position="84"/>
    </location>
</feature>
<feature type="region of interest" description="Disordered" evidence="1">
    <location>
        <begin position="1"/>
        <end position="42"/>
    </location>
</feature>